<gene>
    <name evidence="1" type="ORF">AC529_04850</name>
</gene>
<organism evidence="1 2">
    <name type="scientific">Thermobifida cellulosilytica TB100</name>
    <dbReference type="NCBI Taxonomy" id="665004"/>
    <lineage>
        <taxon>Bacteria</taxon>
        <taxon>Bacillati</taxon>
        <taxon>Actinomycetota</taxon>
        <taxon>Actinomycetes</taxon>
        <taxon>Streptosporangiales</taxon>
        <taxon>Nocardiopsidaceae</taxon>
        <taxon>Thermobifida</taxon>
    </lineage>
</organism>
<comment type="caution">
    <text evidence="1">The sequence shown here is derived from an EMBL/GenBank/DDBJ whole genome shotgun (WGS) entry which is preliminary data.</text>
</comment>
<name>A0A147KKN0_THECS</name>
<dbReference type="RefSeq" id="WP_068755182.1">
    <property type="nucleotide sequence ID" value="NZ_KQ950181.1"/>
</dbReference>
<protein>
    <submittedName>
        <fullName evidence="1">Uncharacterized protein</fullName>
    </submittedName>
</protein>
<evidence type="ECO:0000313" key="1">
    <source>
        <dbReference type="EMBL" id="KUP97781.1"/>
    </source>
</evidence>
<dbReference type="STRING" id="665004.AC529_04850"/>
<dbReference type="AlphaFoldDB" id="A0A147KKN0"/>
<proteinExistence type="predicted"/>
<keyword evidence="2" id="KW-1185">Reference proteome</keyword>
<dbReference type="PATRIC" id="fig|665004.4.peg.1749"/>
<accession>A0A147KKN0</accession>
<dbReference type="EMBL" id="LGEM01000020">
    <property type="protein sequence ID" value="KUP97781.1"/>
    <property type="molecule type" value="Genomic_DNA"/>
</dbReference>
<dbReference type="Proteomes" id="UP000074382">
    <property type="component" value="Unassembled WGS sequence"/>
</dbReference>
<reference evidence="2" key="1">
    <citation type="journal article" date="2017" name="Acta Aliment.">
        <title>Plant polysaccharide degrading enzyme system of Thermpbifida cellulosilytica TB100 revealed by de novo genome project data.</title>
        <authorList>
            <person name="Toth A."/>
            <person name="Baka E."/>
            <person name="Luzics S."/>
            <person name="Bata-Vidacs I."/>
            <person name="Nagy I."/>
            <person name="Balint B."/>
            <person name="Herceg R."/>
            <person name="Olasz F."/>
            <person name="Wilk T."/>
            <person name="Nagy T."/>
            <person name="Kriszt B."/>
            <person name="Nagy I."/>
            <person name="Kukolya J."/>
        </authorList>
    </citation>
    <scope>NUCLEOTIDE SEQUENCE [LARGE SCALE GENOMIC DNA]</scope>
    <source>
        <strain evidence="2">TB100</strain>
    </source>
</reference>
<evidence type="ECO:0000313" key="2">
    <source>
        <dbReference type="Proteomes" id="UP000074382"/>
    </source>
</evidence>
<sequence>METEQTTTDDDVISARKAAGMLGITVHQLQKWRPYIPHELRPDGRFVYRTSRLEEFIRLRGWDRDNPEPPDHSAPRGGWPYIYDDTVDLDESVVEALSWPGEVHIHVPNPDIIVLHFGMRSLVLRPSEHGPTSIDLLRRLSEAFSECAVLLERRDRRERWADRSAPKQPWFAWPPGWTSGSG</sequence>